<evidence type="ECO:0000313" key="5">
    <source>
        <dbReference type="Proteomes" id="UP000515317"/>
    </source>
</evidence>
<dbReference type="InterPro" id="IPR007129">
    <property type="entry name" value="Ubiqinol_cyt_c_chaperone_CPB3"/>
</dbReference>
<dbReference type="InterPro" id="IPR021150">
    <property type="entry name" value="Ubiq_cyt_c_chap"/>
</dbReference>
<comment type="similarity">
    <text evidence="1">Belongs to the CBP3 family.</text>
</comment>
<reference evidence="4 5" key="1">
    <citation type="submission" date="2020-08" db="EMBL/GenBank/DDBJ databases">
        <title>Genome sequence of Rhizobiales bacterium strain IZ6.</title>
        <authorList>
            <person name="Nakai R."/>
            <person name="Naganuma T."/>
        </authorList>
    </citation>
    <scope>NUCLEOTIDE SEQUENCE [LARGE SCALE GENOMIC DNA]</scope>
    <source>
        <strain evidence="4 5">IZ6</strain>
    </source>
</reference>
<evidence type="ECO:0000259" key="3">
    <source>
        <dbReference type="Pfam" id="PF03981"/>
    </source>
</evidence>
<evidence type="ECO:0000256" key="2">
    <source>
        <dbReference type="ARBA" id="ARBA00006436"/>
    </source>
</evidence>
<dbReference type="PANTHER" id="PTHR12184:SF1">
    <property type="entry name" value="UBIQUINOL-CYTOCHROME-C REDUCTASE COMPLEX ASSEMBLY FACTOR 1"/>
    <property type="match status" value="1"/>
</dbReference>
<gene>
    <name evidence="4" type="ORF">IZ6_13700</name>
</gene>
<feature type="domain" description="Ubiquinol-cytochrome c chaperone" evidence="3">
    <location>
        <begin position="34"/>
        <end position="168"/>
    </location>
</feature>
<dbReference type="Proteomes" id="UP000515317">
    <property type="component" value="Chromosome"/>
</dbReference>
<dbReference type="PIRSF" id="PIRSF032079">
    <property type="entry name" value="UCP032079"/>
    <property type="match status" value="1"/>
</dbReference>
<dbReference type="InterPro" id="IPR014569">
    <property type="entry name" value="Ubq_cyt-c_CBP3-rel"/>
</dbReference>
<sequence>MILRLFRPRKDRARVRAIYAAIVAQARQPAFYAELGVPDTLEGRYDMLMLHAFLYMHRLKDEPEPVKDVAQDVFDFMFSDMDRSLREMGVGDLSVPKKIKKMAQAFYGRASAYDAALAKAGPDLGEAVQRNVFGGGASSAANAASVADYMRRAAKALAGQDAAILTSVGPEFPSAGAARRKAG</sequence>
<evidence type="ECO:0000256" key="1">
    <source>
        <dbReference type="ARBA" id="ARBA00006407"/>
    </source>
</evidence>
<dbReference type="PANTHER" id="PTHR12184">
    <property type="entry name" value="UBIQUINOL-CYTOCHROME C REDUCTASE COMPLEX ASSEMBLY FACTOR 1 FAMILY MEMBER"/>
    <property type="match status" value="1"/>
</dbReference>
<dbReference type="AlphaFoldDB" id="A0A6S6QSN4"/>
<evidence type="ECO:0000313" key="4">
    <source>
        <dbReference type="EMBL" id="BCJ90635.1"/>
    </source>
</evidence>
<proteinExistence type="inferred from homology"/>
<dbReference type="EMBL" id="AP023361">
    <property type="protein sequence ID" value="BCJ90635.1"/>
    <property type="molecule type" value="Genomic_DNA"/>
</dbReference>
<name>A0A6S6QSN4_9HYPH</name>
<dbReference type="RefSeq" id="WP_222877254.1">
    <property type="nucleotide sequence ID" value="NZ_AP023361.1"/>
</dbReference>
<keyword evidence="5" id="KW-1185">Reference proteome</keyword>
<accession>A0A6S6QSN4</accession>
<protein>
    <submittedName>
        <fullName evidence="4">Ubiquinol-cytochrome c chaperone</fullName>
    </submittedName>
</protein>
<comment type="similarity">
    <text evidence="2">Belongs to the UPF0174 family.</text>
</comment>
<dbReference type="KEGG" id="tso:IZ6_13700"/>
<organism evidence="4 5">
    <name type="scientific">Terrihabitans soli</name>
    <dbReference type="NCBI Taxonomy" id="708113"/>
    <lineage>
        <taxon>Bacteria</taxon>
        <taxon>Pseudomonadati</taxon>
        <taxon>Pseudomonadota</taxon>
        <taxon>Alphaproteobacteria</taxon>
        <taxon>Hyphomicrobiales</taxon>
        <taxon>Terrihabitans</taxon>
    </lineage>
</organism>
<dbReference type="Pfam" id="PF03981">
    <property type="entry name" value="Ubiq_cyt_C_chap"/>
    <property type="match status" value="1"/>
</dbReference>